<keyword evidence="2" id="KW-1185">Reference proteome</keyword>
<dbReference type="Proteomes" id="UP001066276">
    <property type="component" value="Chromosome 5"/>
</dbReference>
<proteinExistence type="predicted"/>
<accession>A0AAV7S191</accession>
<evidence type="ECO:0000313" key="2">
    <source>
        <dbReference type="Proteomes" id="UP001066276"/>
    </source>
</evidence>
<reference evidence="1" key="1">
    <citation type="journal article" date="2022" name="bioRxiv">
        <title>Sequencing and chromosome-scale assembly of the giantPleurodeles waltlgenome.</title>
        <authorList>
            <person name="Brown T."/>
            <person name="Elewa A."/>
            <person name="Iarovenko S."/>
            <person name="Subramanian E."/>
            <person name="Araus A.J."/>
            <person name="Petzold A."/>
            <person name="Susuki M."/>
            <person name="Suzuki K.-i.T."/>
            <person name="Hayashi T."/>
            <person name="Toyoda A."/>
            <person name="Oliveira C."/>
            <person name="Osipova E."/>
            <person name="Leigh N.D."/>
            <person name="Simon A."/>
            <person name="Yun M.H."/>
        </authorList>
    </citation>
    <scope>NUCLEOTIDE SEQUENCE</scope>
    <source>
        <strain evidence="1">20211129_DDA</strain>
        <tissue evidence="1">Liver</tissue>
    </source>
</reference>
<organism evidence="1 2">
    <name type="scientific">Pleurodeles waltl</name>
    <name type="common">Iberian ribbed newt</name>
    <dbReference type="NCBI Taxonomy" id="8319"/>
    <lineage>
        <taxon>Eukaryota</taxon>
        <taxon>Metazoa</taxon>
        <taxon>Chordata</taxon>
        <taxon>Craniata</taxon>
        <taxon>Vertebrata</taxon>
        <taxon>Euteleostomi</taxon>
        <taxon>Amphibia</taxon>
        <taxon>Batrachia</taxon>
        <taxon>Caudata</taxon>
        <taxon>Salamandroidea</taxon>
        <taxon>Salamandridae</taxon>
        <taxon>Pleurodelinae</taxon>
        <taxon>Pleurodeles</taxon>
    </lineage>
</organism>
<sequence>MQRPYGSGSLRHWSCLVDFRPTGESDKTDWLGDRGACDAERMEEWRHTHSDLLGDWWRSEKYTSTAYQQMLQEEGDRSDALLACLVRQEESREPILALRDKMAL</sequence>
<name>A0AAV7S191_PLEWA</name>
<evidence type="ECO:0008006" key="3">
    <source>
        <dbReference type="Google" id="ProtNLM"/>
    </source>
</evidence>
<gene>
    <name evidence="1" type="ORF">NDU88_010417</name>
</gene>
<evidence type="ECO:0000313" key="1">
    <source>
        <dbReference type="EMBL" id="KAJ1157717.1"/>
    </source>
</evidence>
<protein>
    <recommendedName>
        <fullName evidence="3">MHC class I antigen</fullName>
    </recommendedName>
</protein>
<dbReference type="AlphaFoldDB" id="A0AAV7S191"/>
<comment type="caution">
    <text evidence="1">The sequence shown here is derived from an EMBL/GenBank/DDBJ whole genome shotgun (WGS) entry which is preliminary data.</text>
</comment>
<dbReference type="EMBL" id="JANPWB010000009">
    <property type="protein sequence ID" value="KAJ1157717.1"/>
    <property type="molecule type" value="Genomic_DNA"/>
</dbReference>